<accession>A0A517L926</accession>
<dbReference type="Proteomes" id="UP000316270">
    <property type="component" value="Chromosome 7"/>
</dbReference>
<sequence length="399" mass="42427">MDPISRQKLEPLLDPKANREMLVFGPYKMLSSKAPSHPSKGIAGGIKLDPNSDTQSAVLGGLCTECMVLSVNMEPSDKTGKGIGITEGLYTHHFVTVDMGRNQVPNPAKSTCPPKPGAGAMGGHGGMMDGMAGSPSKSSAGHSHGRRQIARRQFGAAGSFLFGSGVSVFVGKGNEVARSVFAAANSTVKSGFYMSGKDKIYMTAEFVNYEPADRDIYVLLDYEYIPSVDGKRPADYMDVGMGAIAVDGCMVTALEPPKDKAISYKSPEWDVTHNGYLVNITPHLHDGAVEINVFLNGNKVCNSQAIYGGDRPIVKGDAAAAPSTQEKWETIQSYTPCSQPVKIKKGDKLTMDSTYDLTKHKLRPDAHAMGMGGGAGEGAEGMALATYQFAISPDQSDNF</sequence>
<dbReference type="EMBL" id="CP042191">
    <property type="protein sequence ID" value="QDS72135.1"/>
    <property type="molecule type" value="Genomic_DNA"/>
</dbReference>
<evidence type="ECO:0000313" key="2">
    <source>
        <dbReference type="Proteomes" id="UP000316270"/>
    </source>
</evidence>
<gene>
    <name evidence="1" type="ORF">FKW77_004102</name>
</gene>
<name>A0A517L926_9PEZI</name>
<reference evidence="1 2" key="1">
    <citation type="submission" date="2019-07" db="EMBL/GenBank/DDBJ databases">
        <title>Finished genome of Venturia effusa.</title>
        <authorList>
            <person name="Young C.A."/>
            <person name="Cox M.P."/>
            <person name="Ganley A.R.D."/>
            <person name="David W.J."/>
        </authorList>
    </citation>
    <scope>NUCLEOTIDE SEQUENCE [LARGE SCALE GENOMIC DNA]</scope>
    <source>
        <strain evidence="2">albino</strain>
    </source>
</reference>
<dbReference type="Pfam" id="PF07712">
    <property type="entry name" value="SURNod19"/>
    <property type="match status" value="1"/>
</dbReference>
<dbReference type="InterPro" id="IPR011692">
    <property type="entry name" value="Stress_up-reg_Nod19"/>
</dbReference>
<evidence type="ECO:0000313" key="1">
    <source>
        <dbReference type="EMBL" id="QDS72135.1"/>
    </source>
</evidence>
<proteinExistence type="predicted"/>
<protein>
    <submittedName>
        <fullName evidence="1">Uncharacterized protein</fullName>
    </submittedName>
</protein>
<keyword evidence="2" id="KW-1185">Reference proteome</keyword>
<organism evidence="1 2">
    <name type="scientific">Venturia effusa</name>
    <dbReference type="NCBI Taxonomy" id="50376"/>
    <lineage>
        <taxon>Eukaryota</taxon>
        <taxon>Fungi</taxon>
        <taxon>Dikarya</taxon>
        <taxon>Ascomycota</taxon>
        <taxon>Pezizomycotina</taxon>
        <taxon>Dothideomycetes</taxon>
        <taxon>Pleosporomycetidae</taxon>
        <taxon>Venturiales</taxon>
        <taxon>Venturiaceae</taxon>
        <taxon>Venturia</taxon>
    </lineage>
</organism>
<dbReference type="AlphaFoldDB" id="A0A517L926"/>
<dbReference type="OrthoDB" id="3903467at2759"/>